<dbReference type="EC" id="2.1.1.223" evidence="6"/>
<dbReference type="GO" id="GO:0005737">
    <property type="term" value="C:cytoplasm"/>
    <property type="evidence" value="ECO:0007669"/>
    <property type="project" value="UniProtKB-SubCell"/>
</dbReference>
<dbReference type="PANTHER" id="PTHR47739:SF1">
    <property type="entry name" value="TRNA1(VAL) (ADENINE(37)-N6)-METHYLTRANSFERASE"/>
    <property type="match status" value="1"/>
</dbReference>
<dbReference type="InterPro" id="IPR002052">
    <property type="entry name" value="DNA_methylase_N6_adenine_CS"/>
</dbReference>
<reference evidence="11 12" key="1">
    <citation type="submission" date="2018-08" db="EMBL/GenBank/DDBJ databases">
        <title>A genome reference for cultivated species of the human gut microbiota.</title>
        <authorList>
            <person name="Zou Y."/>
            <person name="Xue W."/>
            <person name="Luo G."/>
        </authorList>
    </citation>
    <scope>NUCLEOTIDE SEQUENCE [LARGE SCALE GENOMIC DNA]</scope>
    <source>
        <strain evidence="9 11">AF14-6AC</strain>
        <strain evidence="8 12">AF16-14</strain>
        <strain evidence="10 13">OF03-11</strain>
    </source>
</reference>
<dbReference type="PANTHER" id="PTHR47739">
    <property type="entry name" value="TRNA1(VAL) (ADENINE(37)-N6)-METHYLTRANSFERASE"/>
    <property type="match status" value="1"/>
</dbReference>
<dbReference type="CDD" id="cd02440">
    <property type="entry name" value="AdoMet_MTases"/>
    <property type="match status" value="1"/>
</dbReference>
<evidence type="ECO:0000313" key="11">
    <source>
        <dbReference type="Proteomes" id="UP000283426"/>
    </source>
</evidence>
<evidence type="ECO:0000259" key="7">
    <source>
        <dbReference type="Pfam" id="PF05175"/>
    </source>
</evidence>
<dbReference type="EMBL" id="QRYC01000002">
    <property type="protein sequence ID" value="RGU58479.1"/>
    <property type="molecule type" value="Genomic_DNA"/>
</dbReference>
<comment type="similarity">
    <text evidence="6">Belongs to the methyltransferase superfamily. tRNA (adenine-N(6)-)-methyltransferase family.</text>
</comment>
<dbReference type="GO" id="GO:0003676">
    <property type="term" value="F:nucleic acid binding"/>
    <property type="evidence" value="ECO:0007669"/>
    <property type="project" value="InterPro"/>
</dbReference>
<dbReference type="InterPro" id="IPR050210">
    <property type="entry name" value="tRNA_Adenine-N(6)_MTase"/>
</dbReference>
<evidence type="ECO:0000313" key="12">
    <source>
        <dbReference type="Proteomes" id="UP000284243"/>
    </source>
</evidence>
<keyword evidence="5 6" id="KW-0819">tRNA processing</keyword>
<evidence type="ECO:0000256" key="6">
    <source>
        <dbReference type="HAMAP-Rule" id="MF_01872"/>
    </source>
</evidence>
<evidence type="ECO:0000313" key="13">
    <source>
        <dbReference type="Proteomes" id="UP000284434"/>
    </source>
</evidence>
<comment type="caution">
    <text evidence="10">The sequence shown here is derived from an EMBL/GenBank/DDBJ whole genome shotgun (WGS) entry which is preliminary data.</text>
</comment>
<dbReference type="GO" id="GO:0032259">
    <property type="term" value="P:methylation"/>
    <property type="evidence" value="ECO:0007669"/>
    <property type="project" value="UniProtKB-KW"/>
</dbReference>
<dbReference type="Gene3D" id="3.40.50.150">
    <property type="entry name" value="Vaccinia Virus protein VP39"/>
    <property type="match status" value="1"/>
</dbReference>
<dbReference type="Proteomes" id="UP000283426">
    <property type="component" value="Unassembled WGS sequence"/>
</dbReference>
<proteinExistence type="inferred from homology"/>
<evidence type="ECO:0000313" key="8">
    <source>
        <dbReference type="EMBL" id="RGU58479.1"/>
    </source>
</evidence>
<dbReference type="SUPFAM" id="SSF53335">
    <property type="entry name" value="S-adenosyl-L-methionine-dependent methyltransferases"/>
    <property type="match status" value="1"/>
</dbReference>
<keyword evidence="1 6" id="KW-0963">Cytoplasm</keyword>
<dbReference type="PROSITE" id="PS00092">
    <property type="entry name" value="N6_MTASE"/>
    <property type="match status" value="1"/>
</dbReference>
<dbReference type="InterPro" id="IPR007848">
    <property type="entry name" value="Small_mtfrase_dom"/>
</dbReference>
<accession>A0A3D4ZCZ4</accession>
<name>A0A3D4ZCZ4_9BACT</name>
<dbReference type="Proteomes" id="UP000284434">
    <property type="component" value="Unassembled WGS sequence"/>
</dbReference>
<evidence type="ECO:0000256" key="2">
    <source>
        <dbReference type="ARBA" id="ARBA00022603"/>
    </source>
</evidence>
<dbReference type="Proteomes" id="UP000284243">
    <property type="component" value="Unassembled WGS sequence"/>
</dbReference>
<comment type="function">
    <text evidence="6">Specifically methylates the adenine in position 37 of tRNA(1)(Val) (anticodon cmo5UAC).</text>
</comment>
<evidence type="ECO:0000256" key="3">
    <source>
        <dbReference type="ARBA" id="ARBA00022679"/>
    </source>
</evidence>
<keyword evidence="3 6" id="KW-0808">Transferase</keyword>
<keyword evidence="2 6" id="KW-0489">Methyltransferase</keyword>
<dbReference type="HAMAP" id="MF_01872">
    <property type="entry name" value="tRNA_methyltr_YfiC"/>
    <property type="match status" value="1"/>
</dbReference>
<dbReference type="AlphaFoldDB" id="A0A3D4ZCZ4"/>
<keyword evidence="4 6" id="KW-0949">S-adenosyl-L-methionine</keyword>
<organism evidence="10 13">
    <name type="scientific">Odoribacter splanchnicus</name>
    <dbReference type="NCBI Taxonomy" id="28118"/>
    <lineage>
        <taxon>Bacteria</taxon>
        <taxon>Pseudomonadati</taxon>
        <taxon>Bacteroidota</taxon>
        <taxon>Bacteroidia</taxon>
        <taxon>Bacteroidales</taxon>
        <taxon>Odoribacteraceae</taxon>
        <taxon>Odoribacter</taxon>
    </lineage>
</organism>
<comment type="catalytic activity">
    <reaction evidence="6">
        <text>adenosine(37) in tRNA1(Val) + S-adenosyl-L-methionine = N(6)-methyladenosine(37) in tRNA1(Val) + S-adenosyl-L-homocysteine + H(+)</text>
        <dbReference type="Rhea" id="RHEA:43160"/>
        <dbReference type="Rhea" id="RHEA-COMP:10369"/>
        <dbReference type="Rhea" id="RHEA-COMP:10370"/>
        <dbReference type="ChEBI" id="CHEBI:15378"/>
        <dbReference type="ChEBI" id="CHEBI:57856"/>
        <dbReference type="ChEBI" id="CHEBI:59789"/>
        <dbReference type="ChEBI" id="CHEBI:74411"/>
        <dbReference type="ChEBI" id="CHEBI:74449"/>
        <dbReference type="EC" id="2.1.1.223"/>
    </reaction>
</comment>
<comment type="subcellular location">
    <subcellularLocation>
        <location evidence="6">Cytoplasm</location>
    </subcellularLocation>
</comment>
<dbReference type="GO" id="GO:0008033">
    <property type="term" value="P:tRNA processing"/>
    <property type="evidence" value="ECO:0007669"/>
    <property type="project" value="UniProtKB-UniRule"/>
</dbReference>
<sequence>MFQFKRFVIHQEHTPMKVGTDGVLLGAWAELEEAASILDIGTGTGLIALMAAQRNAQARIDALEIEPAACREAAYNIRISPWAERIRLYPQALQAFFPAIGYDCILCNPPFFVHSTPAPDNGRSLARHTGTLPHTELIVHAERLLTPHGKFQVILPVEEACQLIAYARRYHLFPRKITRVHPNPGKAPKRLLIQLTRQALPPVETDLTVELSRHHYSEEYIALTREFYLKME</sequence>
<dbReference type="EMBL" id="QRYW01000025">
    <property type="protein sequence ID" value="RGV24899.1"/>
    <property type="molecule type" value="Genomic_DNA"/>
</dbReference>
<dbReference type="EMBL" id="QSCO01000010">
    <property type="protein sequence ID" value="RGY06939.1"/>
    <property type="molecule type" value="Genomic_DNA"/>
</dbReference>
<evidence type="ECO:0000256" key="1">
    <source>
        <dbReference type="ARBA" id="ARBA00022490"/>
    </source>
</evidence>
<feature type="domain" description="Methyltransferase small" evidence="7">
    <location>
        <begin position="33"/>
        <end position="154"/>
    </location>
</feature>
<protein>
    <recommendedName>
        <fullName evidence="6">tRNA1(Val) (adenine(37)-N6)-methyltransferase</fullName>
        <ecNumber evidence="6">2.1.1.223</ecNumber>
    </recommendedName>
    <alternativeName>
        <fullName evidence="6">tRNA m6A37 methyltransferase</fullName>
    </alternativeName>
</protein>
<evidence type="ECO:0000256" key="4">
    <source>
        <dbReference type="ARBA" id="ARBA00022691"/>
    </source>
</evidence>
<dbReference type="RefSeq" id="WP_046450681.1">
    <property type="nucleotide sequence ID" value="NZ_JABWDG010000020.1"/>
</dbReference>
<dbReference type="InterPro" id="IPR022882">
    <property type="entry name" value="tRNA_adenine-N6_MeTrfase"/>
</dbReference>
<dbReference type="Pfam" id="PF05175">
    <property type="entry name" value="MTS"/>
    <property type="match status" value="1"/>
</dbReference>
<evidence type="ECO:0000313" key="10">
    <source>
        <dbReference type="EMBL" id="RGY06939.1"/>
    </source>
</evidence>
<evidence type="ECO:0000256" key="5">
    <source>
        <dbReference type="ARBA" id="ARBA00022694"/>
    </source>
</evidence>
<dbReference type="InterPro" id="IPR029063">
    <property type="entry name" value="SAM-dependent_MTases_sf"/>
</dbReference>
<evidence type="ECO:0000313" key="9">
    <source>
        <dbReference type="EMBL" id="RGV24899.1"/>
    </source>
</evidence>
<dbReference type="GO" id="GO:0016430">
    <property type="term" value="F:tRNA (adenine-N6)-methyltransferase activity"/>
    <property type="evidence" value="ECO:0007669"/>
    <property type="project" value="UniProtKB-UniRule"/>
</dbReference>
<gene>
    <name evidence="9" type="ORF">DWW24_12130</name>
    <name evidence="8" type="ORF">DWW57_01840</name>
    <name evidence="10" type="ORF">DXA53_08830</name>
</gene>